<dbReference type="AlphaFoldDB" id="A0A0A9HU22"/>
<reference evidence="2" key="1">
    <citation type="submission" date="2014-09" db="EMBL/GenBank/DDBJ databases">
        <authorList>
            <person name="Magalhaes I.L.F."/>
            <person name="Oliveira U."/>
            <person name="Santos F.R."/>
            <person name="Vidigal T.H.D.A."/>
            <person name="Brescovit A.D."/>
            <person name="Santos A.J."/>
        </authorList>
    </citation>
    <scope>NUCLEOTIDE SEQUENCE</scope>
    <source>
        <tissue evidence="2">Shoot tissue taken approximately 20 cm above the soil surface</tissue>
    </source>
</reference>
<keyword evidence="1" id="KW-1133">Transmembrane helix</keyword>
<organism evidence="2">
    <name type="scientific">Arundo donax</name>
    <name type="common">Giant reed</name>
    <name type="synonym">Donax arundinaceus</name>
    <dbReference type="NCBI Taxonomy" id="35708"/>
    <lineage>
        <taxon>Eukaryota</taxon>
        <taxon>Viridiplantae</taxon>
        <taxon>Streptophyta</taxon>
        <taxon>Embryophyta</taxon>
        <taxon>Tracheophyta</taxon>
        <taxon>Spermatophyta</taxon>
        <taxon>Magnoliopsida</taxon>
        <taxon>Liliopsida</taxon>
        <taxon>Poales</taxon>
        <taxon>Poaceae</taxon>
        <taxon>PACMAD clade</taxon>
        <taxon>Arundinoideae</taxon>
        <taxon>Arundineae</taxon>
        <taxon>Arundo</taxon>
    </lineage>
</organism>
<proteinExistence type="predicted"/>
<reference evidence="2" key="2">
    <citation type="journal article" date="2015" name="Data Brief">
        <title>Shoot transcriptome of the giant reed, Arundo donax.</title>
        <authorList>
            <person name="Barrero R.A."/>
            <person name="Guerrero F.D."/>
            <person name="Moolhuijzen P."/>
            <person name="Goolsby J.A."/>
            <person name="Tidwell J."/>
            <person name="Bellgard S.E."/>
            <person name="Bellgard M.I."/>
        </authorList>
    </citation>
    <scope>NUCLEOTIDE SEQUENCE</scope>
    <source>
        <tissue evidence="2">Shoot tissue taken approximately 20 cm above the soil surface</tissue>
    </source>
</reference>
<protein>
    <submittedName>
        <fullName evidence="2">Uncharacterized protein</fullName>
    </submittedName>
</protein>
<feature type="transmembrane region" description="Helical" evidence="1">
    <location>
        <begin position="20"/>
        <end position="38"/>
    </location>
</feature>
<keyword evidence="1" id="KW-0472">Membrane</keyword>
<dbReference type="EMBL" id="GBRH01158552">
    <property type="protein sequence ID" value="JAE39344.1"/>
    <property type="molecule type" value="Transcribed_RNA"/>
</dbReference>
<keyword evidence="1" id="KW-0812">Transmembrane</keyword>
<evidence type="ECO:0000313" key="2">
    <source>
        <dbReference type="EMBL" id="JAE39344.1"/>
    </source>
</evidence>
<name>A0A0A9HU22_ARUDO</name>
<evidence type="ECO:0000256" key="1">
    <source>
        <dbReference type="SAM" id="Phobius"/>
    </source>
</evidence>
<sequence length="55" mass="6550">MKKPNTDYFFRNFVDLRMDIILLNLALEFLTCMPYWQFISPTALVHFCVDSSPFV</sequence>
<accession>A0A0A9HU22</accession>